<name>A0A2B7XJD6_9EURO</name>
<comment type="caution">
    <text evidence="2">The sequence shown here is derived from an EMBL/GenBank/DDBJ whole genome shotgun (WGS) entry which is preliminary data.</text>
</comment>
<evidence type="ECO:0000313" key="2">
    <source>
        <dbReference type="EMBL" id="PGH09226.1"/>
    </source>
</evidence>
<dbReference type="AlphaFoldDB" id="A0A2B7XJD6"/>
<dbReference type="InterPro" id="IPR031359">
    <property type="entry name" value="NACHT_N"/>
</dbReference>
<protein>
    <recommendedName>
        <fullName evidence="1">NWD NACHT-NTPase N-terminal domain-containing protein</fullName>
    </recommendedName>
</protein>
<reference evidence="2 3" key="1">
    <citation type="submission" date="2017-10" db="EMBL/GenBank/DDBJ databases">
        <title>Comparative genomics in systemic dimorphic fungi from Ajellomycetaceae.</title>
        <authorList>
            <person name="Munoz J.F."/>
            <person name="Mcewen J.G."/>
            <person name="Clay O.K."/>
            <person name="Cuomo C.A."/>
        </authorList>
    </citation>
    <scope>NUCLEOTIDE SEQUENCE [LARGE SCALE GENOMIC DNA]</scope>
    <source>
        <strain evidence="2 3">UAMH5409</strain>
    </source>
</reference>
<evidence type="ECO:0000259" key="1">
    <source>
        <dbReference type="Pfam" id="PF17100"/>
    </source>
</evidence>
<dbReference type="Pfam" id="PF17100">
    <property type="entry name" value="NACHT_N"/>
    <property type="match status" value="2"/>
</dbReference>
<dbReference type="STRING" id="1447875.A0A2B7XJD6"/>
<dbReference type="EMBL" id="PDNB01000094">
    <property type="protein sequence ID" value="PGH09226.1"/>
    <property type="molecule type" value="Genomic_DNA"/>
</dbReference>
<gene>
    <name evidence="2" type="ORF">AJ79_05755</name>
</gene>
<feature type="domain" description="NWD NACHT-NTPase N-terminal" evidence="1">
    <location>
        <begin position="127"/>
        <end position="170"/>
    </location>
</feature>
<proteinExistence type="predicted"/>
<accession>A0A2B7XJD6</accession>
<dbReference type="OrthoDB" id="4497594at2759"/>
<organism evidence="2 3">
    <name type="scientific">Helicocarpus griseus UAMH5409</name>
    <dbReference type="NCBI Taxonomy" id="1447875"/>
    <lineage>
        <taxon>Eukaryota</taxon>
        <taxon>Fungi</taxon>
        <taxon>Dikarya</taxon>
        <taxon>Ascomycota</taxon>
        <taxon>Pezizomycotina</taxon>
        <taxon>Eurotiomycetes</taxon>
        <taxon>Eurotiomycetidae</taxon>
        <taxon>Onygenales</taxon>
        <taxon>Ajellomycetaceae</taxon>
        <taxon>Helicocarpus</taxon>
    </lineage>
</organism>
<sequence>MGMDPPPCVGKSHGRQAYDGLRNRDEDLVDRYEQILRTSVNLKEDTDLEKQVSTVIEVKLKQMTSQQWTVKWRDREKKVRNGVDRIVRVFQAFKDLASAAAHTDPIHAGLPFAGLLSTTGMFSPIPILEYQMKAACYFDKNTLSRFGRNLVEADDWLGQIDRIKSQDAITRAFVDLAGLEWQKTALDTQIRQLRPSRPYPRQAK</sequence>
<dbReference type="Proteomes" id="UP000223968">
    <property type="component" value="Unassembled WGS sequence"/>
</dbReference>
<evidence type="ECO:0000313" key="3">
    <source>
        <dbReference type="Proteomes" id="UP000223968"/>
    </source>
</evidence>
<feature type="domain" description="NWD NACHT-NTPase N-terminal" evidence="1">
    <location>
        <begin position="16"/>
        <end position="115"/>
    </location>
</feature>
<keyword evidence="3" id="KW-1185">Reference proteome</keyword>